<name>A0AAV1JSH9_9NEOP</name>
<dbReference type="AlphaFoldDB" id="A0AAV1JSH9"/>
<reference evidence="2 3" key="1">
    <citation type="submission" date="2023-11" db="EMBL/GenBank/DDBJ databases">
        <authorList>
            <person name="Okamura Y."/>
        </authorList>
    </citation>
    <scope>NUCLEOTIDE SEQUENCE [LARGE SCALE GENOMIC DNA]</scope>
</reference>
<dbReference type="EMBL" id="CAVLEF010000132">
    <property type="protein sequence ID" value="CAK1551841.1"/>
    <property type="molecule type" value="Genomic_DNA"/>
</dbReference>
<evidence type="ECO:0000313" key="3">
    <source>
        <dbReference type="Proteomes" id="UP001497472"/>
    </source>
</evidence>
<dbReference type="Proteomes" id="UP001497472">
    <property type="component" value="Unassembled WGS sequence"/>
</dbReference>
<feature type="compositionally biased region" description="Pro residues" evidence="1">
    <location>
        <begin position="171"/>
        <end position="183"/>
    </location>
</feature>
<organism evidence="2 3">
    <name type="scientific">Leptosia nina</name>
    <dbReference type="NCBI Taxonomy" id="320188"/>
    <lineage>
        <taxon>Eukaryota</taxon>
        <taxon>Metazoa</taxon>
        <taxon>Ecdysozoa</taxon>
        <taxon>Arthropoda</taxon>
        <taxon>Hexapoda</taxon>
        <taxon>Insecta</taxon>
        <taxon>Pterygota</taxon>
        <taxon>Neoptera</taxon>
        <taxon>Endopterygota</taxon>
        <taxon>Lepidoptera</taxon>
        <taxon>Glossata</taxon>
        <taxon>Ditrysia</taxon>
        <taxon>Papilionoidea</taxon>
        <taxon>Pieridae</taxon>
        <taxon>Pierinae</taxon>
        <taxon>Leptosia</taxon>
    </lineage>
</organism>
<evidence type="ECO:0000313" key="2">
    <source>
        <dbReference type="EMBL" id="CAK1551841.1"/>
    </source>
</evidence>
<feature type="compositionally biased region" description="Basic and acidic residues" evidence="1">
    <location>
        <begin position="49"/>
        <end position="66"/>
    </location>
</feature>
<evidence type="ECO:0000256" key="1">
    <source>
        <dbReference type="SAM" id="MobiDB-lite"/>
    </source>
</evidence>
<keyword evidence="3" id="KW-1185">Reference proteome</keyword>
<feature type="region of interest" description="Disordered" evidence="1">
    <location>
        <begin position="1"/>
        <end position="204"/>
    </location>
</feature>
<proteinExistence type="predicted"/>
<comment type="caution">
    <text evidence="2">The sequence shown here is derived from an EMBL/GenBank/DDBJ whole genome shotgun (WGS) entry which is preliminary data.</text>
</comment>
<sequence length="227" mass="25367">MSVSKMERAGRRSKAGSLSGLSGGFPNGVPNSGNVRRQRSLEWSGDRYSSSDDDRPQKPQQLDDRVFASLLAQATQQFDNEQRRIYGSEDGEAPPRFISSPQRQASPFPIESTNRRFYRRNRNSKDEEIFNESGGTLSRRTRRQDEGNRARHGNLNGPTSAGQSERDCDSPPEPAPPEVPPRGPSLHVTLRHRAAADQPPDSDRLFLSEEAVQVRHAKFLLTDKLAT</sequence>
<protein>
    <submittedName>
        <fullName evidence="2">Uncharacterized protein</fullName>
    </submittedName>
</protein>
<gene>
    <name evidence="2" type="ORF">LNINA_LOCUS10943</name>
</gene>
<accession>A0AAV1JSH9</accession>
<feature type="compositionally biased region" description="Basic and acidic residues" evidence="1">
    <location>
        <begin position="1"/>
        <end position="10"/>
    </location>
</feature>